<evidence type="ECO:0000256" key="1">
    <source>
        <dbReference type="PIRSR" id="PIRSR016487-1"/>
    </source>
</evidence>
<feature type="active site" description="Proton acceptor" evidence="1">
    <location>
        <position position="30"/>
    </location>
</feature>
<dbReference type="EMBL" id="JADZGI010000001">
    <property type="protein sequence ID" value="MBH0111661.1"/>
    <property type="molecule type" value="Genomic_DNA"/>
</dbReference>
<dbReference type="InterPro" id="IPR023577">
    <property type="entry name" value="CYTH_domain"/>
</dbReference>
<dbReference type="AlphaFoldDB" id="A0A931H972"/>
<evidence type="ECO:0000313" key="3">
    <source>
        <dbReference type="EMBL" id="MBH0111661.1"/>
    </source>
</evidence>
<keyword evidence="4" id="KW-1185">Reference proteome</keyword>
<evidence type="ECO:0000259" key="2">
    <source>
        <dbReference type="PROSITE" id="PS51707"/>
    </source>
</evidence>
<sequence>MATEIERKFLVTGTQWRAQVTATRTICQAYLARAEHASVRVRVIDGRDARLTIKSARTQISREEFEYPVPLSDARAMLSLREGGLVEKVRHLVPAGGGRTWEIDVFAGAHEGLVLAEIELEHAEERFERPAWLGREVTGERCYGNAALALAGKVDAA</sequence>
<comment type="caution">
    <text evidence="3">The sequence shown here is derived from an EMBL/GenBank/DDBJ whole genome shotgun (WGS) entry which is preliminary data.</text>
</comment>
<dbReference type="InterPro" id="IPR033469">
    <property type="entry name" value="CYTH-like_dom_sf"/>
</dbReference>
<accession>A0A931H972</accession>
<dbReference type="PANTHER" id="PTHR40114">
    <property type="entry name" value="SLR0698 PROTEIN"/>
    <property type="match status" value="1"/>
</dbReference>
<dbReference type="SUPFAM" id="SSF55154">
    <property type="entry name" value="CYTH-like phosphatases"/>
    <property type="match status" value="1"/>
</dbReference>
<reference evidence="3" key="1">
    <citation type="submission" date="2020-11" db="EMBL/GenBank/DDBJ databases">
        <title>Novosphingobium aureum sp. nov., a marine bacterium isolated from sediment of a salt flat.</title>
        <authorList>
            <person name="Yoo Y."/>
            <person name="Kim J.-J."/>
        </authorList>
    </citation>
    <scope>NUCLEOTIDE SEQUENCE</scope>
    <source>
        <strain evidence="3">YJ-S2-02</strain>
    </source>
</reference>
<dbReference type="PIRSF" id="PIRSF016487">
    <property type="entry name" value="CYTH_UCP016487"/>
    <property type="match status" value="1"/>
</dbReference>
<protein>
    <submittedName>
        <fullName evidence="3">CYTH domain-containing protein</fullName>
    </submittedName>
</protein>
<name>A0A931H972_9SPHN</name>
<organism evidence="3 4">
    <name type="scientific">Novosphingobium aureum</name>
    <dbReference type="NCBI Taxonomy" id="2792964"/>
    <lineage>
        <taxon>Bacteria</taxon>
        <taxon>Pseudomonadati</taxon>
        <taxon>Pseudomonadota</taxon>
        <taxon>Alphaproteobacteria</taxon>
        <taxon>Sphingomonadales</taxon>
        <taxon>Sphingomonadaceae</taxon>
        <taxon>Novosphingobium</taxon>
    </lineage>
</organism>
<gene>
    <name evidence="3" type="ORF">I5E68_01685</name>
</gene>
<dbReference type="SMART" id="SM01118">
    <property type="entry name" value="CYTH"/>
    <property type="match status" value="1"/>
</dbReference>
<dbReference type="CDD" id="cd07891">
    <property type="entry name" value="CYTH-like_CthTTM-like_1"/>
    <property type="match status" value="1"/>
</dbReference>
<feature type="domain" description="CYTH" evidence="2">
    <location>
        <begin position="2"/>
        <end position="149"/>
    </location>
</feature>
<evidence type="ECO:0000313" key="4">
    <source>
        <dbReference type="Proteomes" id="UP000617634"/>
    </source>
</evidence>
<proteinExistence type="predicted"/>
<dbReference type="InterPro" id="IPR012042">
    <property type="entry name" value="NeuTTM/CthTTM-like"/>
</dbReference>
<dbReference type="Pfam" id="PF01928">
    <property type="entry name" value="CYTH"/>
    <property type="match status" value="1"/>
</dbReference>
<dbReference type="PANTHER" id="PTHR40114:SF1">
    <property type="entry name" value="SLR0698 PROTEIN"/>
    <property type="match status" value="1"/>
</dbReference>
<dbReference type="Gene3D" id="2.40.320.10">
    <property type="entry name" value="Hypothetical Protein Pfu-838710-001"/>
    <property type="match status" value="1"/>
</dbReference>
<dbReference type="PROSITE" id="PS51707">
    <property type="entry name" value="CYTH"/>
    <property type="match status" value="1"/>
</dbReference>
<dbReference type="RefSeq" id="WP_197160150.1">
    <property type="nucleotide sequence ID" value="NZ_JADZGI010000001.1"/>
</dbReference>
<dbReference type="Proteomes" id="UP000617634">
    <property type="component" value="Unassembled WGS sequence"/>
</dbReference>